<protein>
    <recommendedName>
        <fullName evidence="1">Putative phage metallopeptidase domain-containing protein</fullName>
    </recommendedName>
</protein>
<name>A0A2S8GPR5_9BACT</name>
<sequence>MGRVRLHGSAGRRGFDFTHTMRLLVNDMVMRMPELAHIDMSRVAVAMVQARVDSSHGIFASLTPMRFEKGSRFTTRRGRKYSCQTLLDEHGREMLYILSFYLPRFQNMDFSEKMITIFHELWHISPDFDGDIRRHPGRCYAHSSSQKEYDEQMAVLSAKYLMKKPPPSLYQFLEFDFGKLFAASGGVYGVRIPRPKLIPVAS</sequence>
<organism evidence="2 3">
    <name type="scientific">Blastopirellula marina</name>
    <dbReference type="NCBI Taxonomy" id="124"/>
    <lineage>
        <taxon>Bacteria</taxon>
        <taxon>Pseudomonadati</taxon>
        <taxon>Planctomycetota</taxon>
        <taxon>Planctomycetia</taxon>
        <taxon>Pirellulales</taxon>
        <taxon>Pirellulaceae</taxon>
        <taxon>Blastopirellula</taxon>
    </lineage>
</organism>
<evidence type="ECO:0000313" key="2">
    <source>
        <dbReference type="EMBL" id="PQO46433.1"/>
    </source>
</evidence>
<evidence type="ECO:0000313" key="3">
    <source>
        <dbReference type="Proteomes" id="UP000237819"/>
    </source>
</evidence>
<dbReference type="AlphaFoldDB" id="A0A2S8GPR5"/>
<accession>A0A2S8GPR5</accession>
<comment type="caution">
    <text evidence="2">The sequence shown here is derived from an EMBL/GenBank/DDBJ whole genome shotgun (WGS) entry which is preliminary data.</text>
</comment>
<evidence type="ECO:0000259" key="1">
    <source>
        <dbReference type="Pfam" id="PF18894"/>
    </source>
</evidence>
<dbReference type="InterPro" id="IPR043998">
    <property type="entry name" value="Put_Metallopep"/>
</dbReference>
<gene>
    <name evidence="2" type="ORF">C5Y93_08090</name>
</gene>
<proteinExistence type="predicted"/>
<reference evidence="2 3" key="1">
    <citation type="submission" date="2018-02" db="EMBL/GenBank/DDBJ databases">
        <title>Comparative genomes isolates from brazilian mangrove.</title>
        <authorList>
            <person name="Araujo J.E."/>
            <person name="Taketani R.G."/>
            <person name="Silva M.C.P."/>
            <person name="Loureco M.V."/>
            <person name="Andreote F.D."/>
        </authorList>
    </citation>
    <scope>NUCLEOTIDE SEQUENCE [LARGE SCALE GENOMIC DNA]</scope>
    <source>
        <strain evidence="2 3">Nap-Phe MGV</strain>
    </source>
</reference>
<dbReference type="EMBL" id="PUHZ01000009">
    <property type="protein sequence ID" value="PQO46433.1"/>
    <property type="molecule type" value="Genomic_DNA"/>
</dbReference>
<dbReference type="Proteomes" id="UP000237819">
    <property type="component" value="Unassembled WGS sequence"/>
</dbReference>
<dbReference type="Pfam" id="PF18894">
    <property type="entry name" value="PhageMetallopep"/>
    <property type="match status" value="1"/>
</dbReference>
<feature type="domain" description="Putative phage metallopeptidase" evidence="1">
    <location>
        <begin position="23"/>
        <end position="135"/>
    </location>
</feature>
<dbReference type="OrthoDB" id="5395677at2"/>